<dbReference type="NCBIfam" id="TIGR02609">
    <property type="entry name" value="doc_partner"/>
    <property type="match status" value="1"/>
</dbReference>
<dbReference type="GO" id="GO:0003677">
    <property type="term" value="F:DNA binding"/>
    <property type="evidence" value="ECO:0007669"/>
    <property type="project" value="UniProtKB-UniRule"/>
</dbReference>
<dbReference type="RefSeq" id="WP_091531236.1">
    <property type="nucleotide sequence ID" value="NZ_FOLT01000014.1"/>
</dbReference>
<dbReference type="InterPro" id="IPR007159">
    <property type="entry name" value="SpoVT-AbrB_dom"/>
</dbReference>
<reference evidence="4" key="1">
    <citation type="submission" date="2016-10" db="EMBL/GenBank/DDBJ databases">
        <authorList>
            <person name="Varghese N."/>
            <person name="Submissions S."/>
        </authorList>
    </citation>
    <scope>NUCLEOTIDE SEQUENCE [LARGE SCALE GENOMIC DNA]</scope>
    <source>
        <strain evidence="4">DSM 23664</strain>
    </source>
</reference>
<proteinExistence type="predicted"/>
<dbReference type="OrthoDB" id="2189175at2"/>
<evidence type="ECO:0000313" key="3">
    <source>
        <dbReference type="EMBL" id="SFC62457.1"/>
    </source>
</evidence>
<keyword evidence="1" id="KW-0238">DNA-binding</keyword>
<evidence type="ECO:0000256" key="1">
    <source>
        <dbReference type="PROSITE-ProRule" id="PRU01076"/>
    </source>
</evidence>
<organism evidence="3 4">
    <name type="scientific">Alkalibacterium subtropicum</name>
    <dbReference type="NCBI Taxonomy" id="753702"/>
    <lineage>
        <taxon>Bacteria</taxon>
        <taxon>Bacillati</taxon>
        <taxon>Bacillota</taxon>
        <taxon>Bacilli</taxon>
        <taxon>Lactobacillales</taxon>
        <taxon>Carnobacteriaceae</taxon>
        <taxon>Alkalibacterium</taxon>
    </lineage>
</organism>
<keyword evidence="4" id="KW-1185">Reference proteome</keyword>
<dbReference type="AlphaFoldDB" id="A0A1I1KNW9"/>
<dbReference type="EMBL" id="FOLT01000014">
    <property type="protein sequence ID" value="SFC62457.1"/>
    <property type="molecule type" value="Genomic_DNA"/>
</dbReference>
<protein>
    <submittedName>
        <fullName evidence="3">Putative addiction module antidote</fullName>
    </submittedName>
</protein>
<dbReference type="Gene3D" id="2.10.260.10">
    <property type="match status" value="1"/>
</dbReference>
<dbReference type="SMART" id="SM00966">
    <property type="entry name" value="SpoVT_AbrB"/>
    <property type="match status" value="1"/>
</dbReference>
<dbReference type="PROSITE" id="PS51740">
    <property type="entry name" value="SPOVT_ABRB"/>
    <property type="match status" value="1"/>
</dbReference>
<accession>A0A1I1KNW9</accession>
<dbReference type="InterPro" id="IPR013432">
    <property type="entry name" value="Doc_partner"/>
</dbReference>
<dbReference type="SUPFAM" id="SSF89447">
    <property type="entry name" value="AbrB/MazE/MraZ-like"/>
    <property type="match status" value="1"/>
</dbReference>
<dbReference type="Pfam" id="PF04014">
    <property type="entry name" value="MazE_antitoxin"/>
    <property type="match status" value="1"/>
</dbReference>
<evidence type="ECO:0000259" key="2">
    <source>
        <dbReference type="PROSITE" id="PS51740"/>
    </source>
</evidence>
<dbReference type="Proteomes" id="UP000199612">
    <property type="component" value="Unassembled WGS sequence"/>
</dbReference>
<dbReference type="InterPro" id="IPR037914">
    <property type="entry name" value="SpoVT-AbrB_sf"/>
</dbReference>
<sequence>MTTKQVRKIRKSGNSYVLTIPPAVMEALDLKEGDTVSITSDQNRAELVKQDPDVVNEDFINMVDSIYEEHKETFKSLVDK</sequence>
<dbReference type="STRING" id="753702.SAMN04488102_11418"/>
<name>A0A1I1KNW9_9LACT</name>
<evidence type="ECO:0000313" key="4">
    <source>
        <dbReference type="Proteomes" id="UP000199612"/>
    </source>
</evidence>
<gene>
    <name evidence="3" type="ORF">SAMN04488102_11418</name>
</gene>
<feature type="domain" description="SpoVT-AbrB" evidence="2">
    <location>
        <begin position="7"/>
        <end position="52"/>
    </location>
</feature>